<reference evidence="2 3" key="1">
    <citation type="submission" date="2023-05" db="EMBL/GenBank/DDBJ databases">
        <title>B98-5 Cell Line De Novo Hybrid Assembly: An Optical Mapping Approach.</title>
        <authorList>
            <person name="Kananen K."/>
            <person name="Auerbach J.A."/>
            <person name="Kautto E."/>
            <person name="Blachly J.S."/>
        </authorList>
    </citation>
    <scope>NUCLEOTIDE SEQUENCE [LARGE SCALE GENOMIC DNA]</scope>
    <source>
        <strain evidence="2">B95-8</strain>
        <tissue evidence="2">Cell line</tissue>
    </source>
</reference>
<comment type="caution">
    <text evidence="2">The sequence shown here is derived from an EMBL/GenBank/DDBJ whole genome shotgun (WGS) entry which is preliminary data.</text>
</comment>
<proteinExistence type="predicted"/>
<evidence type="ECO:0000256" key="1">
    <source>
        <dbReference type="SAM" id="MobiDB-lite"/>
    </source>
</evidence>
<dbReference type="Proteomes" id="UP001266305">
    <property type="component" value="Unassembled WGS sequence"/>
</dbReference>
<accession>A0ABQ9TYJ7</accession>
<name>A0ABQ9TYJ7_SAGOE</name>
<evidence type="ECO:0000313" key="2">
    <source>
        <dbReference type="EMBL" id="KAK2089884.1"/>
    </source>
</evidence>
<keyword evidence="3" id="KW-1185">Reference proteome</keyword>
<gene>
    <name evidence="2" type="ORF">P7K49_032550</name>
</gene>
<feature type="region of interest" description="Disordered" evidence="1">
    <location>
        <begin position="1"/>
        <end position="30"/>
    </location>
</feature>
<evidence type="ECO:0000313" key="3">
    <source>
        <dbReference type="Proteomes" id="UP001266305"/>
    </source>
</evidence>
<dbReference type="EMBL" id="JASSZA010000018">
    <property type="protein sequence ID" value="KAK2089884.1"/>
    <property type="molecule type" value="Genomic_DNA"/>
</dbReference>
<feature type="compositionally biased region" description="Basic and acidic residues" evidence="1">
    <location>
        <begin position="7"/>
        <end position="17"/>
    </location>
</feature>
<sequence>MSRKGPLHQEKGTRRPWPETLEEQQERVWEEKATRRAPQWVLSMRLPREQDRLLHPLTCELEREEGGGAGIL</sequence>
<protein>
    <submittedName>
        <fullName evidence="2">Uncharacterized protein</fullName>
    </submittedName>
</protein>
<organism evidence="2 3">
    <name type="scientific">Saguinus oedipus</name>
    <name type="common">Cotton-top tamarin</name>
    <name type="synonym">Oedipomidas oedipus</name>
    <dbReference type="NCBI Taxonomy" id="9490"/>
    <lineage>
        <taxon>Eukaryota</taxon>
        <taxon>Metazoa</taxon>
        <taxon>Chordata</taxon>
        <taxon>Craniata</taxon>
        <taxon>Vertebrata</taxon>
        <taxon>Euteleostomi</taxon>
        <taxon>Mammalia</taxon>
        <taxon>Eutheria</taxon>
        <taxon>Euarchontoglires</taxon>
        <taxon>Primates</taxon>
        <taxon>Haplorrhini</taxon>
        <taxon>Platyrrhini</taxon>
        <taxon>Cebidae</taxon>
        <taxon>Callitrichinae</taxon>
        <taxon>Saguinus</taxon>
    </lineage>
</organism>